<dbReference type="EMBL" id="JAFNEN010001085">
    <property type="protein sequence ID" value="KAG8175057.1"/>
    <property type="molecule type" value="Genomic_DNA"/>
</dbReference>
<comment type="caution">
    <text evidence="2">The sequence shown here is derived from an EMBL/GenBank/DDBJ whole genome shotgun (WGS) entry which is preliminary data.</text>
</comment>
<protein>
    <recommendedName>
        <fullName evidence="4">Pre-C2HC domain-containing protein</fullName>
    </recommendedName>
</protein>
<dbReference type="AlphaFoldDB" id="A0AAV6TSZ9"/>
<keyword evidence="3" id="KW-1185">Reference proteome</keyword>
<organism evidence="2 3">
    <name type="scientific">Oedothorax gibbosus</name>
    <dbReference type="NCBI Taxonomy" id="931172"/>
    <lineage>
        <taxon>Eukaryota</taxon>
        <taxon>Metazoa</taxon>
        <taxon>Ecdysozoa</taxon>
        <taxon>Arthropoda</taxon>
        <taxon>Chelicerata</taxon>
        <taxon>Arachnida</taxon>
        <taxon>Araneae</taxon>
        <taxon>Araneomorphae</taxon>
        <taxon>Entelegynae</taxon>
        <taxon>Araneoidea</taxon>
        <taxon>Linyphiidae</taxon>
        <taxon>Erigoninae</taxon>
        <taxon>Oedothorax</taxon>
    </lineage>
</organism>
<evidence type="ECO:0000313" key="3">
    <source>
        <dbReference type="Proteomes" id="UP000827092"/>
    </source>
</evidence>
<reference evidence="2 3" key="1">
    <citation type="journal article" date="2022" name="Nat. Ecol. Evol.">
        <title>A masculinizing supergene underlies an exaggerated male reproductive morph in a spider.</title>
        <authorList>
            <person name="Hendrickx F."/>
            <person name="De Corte Z."/>
            <person name="Sonet G."/>
            <person name="Van Belleghem S.M."/>
            <person name="Kostlbacher S."/>
            <person name="Vangestel C."/>
        </authorList>
    </citation>
    <scope>NUCLEOTIDE SEQUENCE [LARGE SCALE GENOMIC DNA]</scope>
    <source>
        <strain evidence="2">W744_W776</strain>
    </source>
</reference>
<sequence>MHKMAPVLTFHSHSLSTKLDLLKPDVPIQNKPDRKSVLQSLIDANNYLNLNKDFLLTHDPATPYSSQKFIDYLRLKDAALNFLKPITNDEYIQAYSHPQAVNIKIVNRQSAGAELTCPAVPPSDGSQTTKPCPPHPNPAHHTLGPNTTEPSISPLHPDIAVPSVGAGSNFTLPATDSAMDITDEFLSPKKTIIDNDSSLGNSDWQKVHPKHTAKRKFQSPASPTLEQSTKFQTLDNGEDQEHIDIEEPQFQTAVSGPTGRIPPLIISNPQFNWVEFRKKILQAHPEEKFVGKSNGENFRLQMKTPNGYRLISTMLKNEGIQYSTYGFKEQNPVKAVIRNIPTDIPTEEIMSDLIAQNVRVQRVHQLKKSVGT</sequence>
<evidence type="ECO:0000256" key="1">
    <source>
        <dbReference type="SAM" id="MobiDB-lite"/>
    </source>
</evidence>
<feature type="region of interest" description="Disordered" evidence="1">
    <location>
        <begin position="118"/>
        <end position="148"/>
    </location>
</feature>
<accession>A0AAV6TSZ9</accession>
<evidence type="ECO:0008006" key="4">
    <source>
        <dbReference type="Google" id="ProtNLM"/>
    </source>
</evidence>
<gene>
    <name evidence="2" type="ORF">JTE90_015828</name>
</gene>
<name>A0AAV6TSZ9_9ARAC</name>
<evidence type="ECO:0000313" key="2">
    <source>
        <dbReference type="EMBL" id="KAG8175057.1"/>
    </source>
</evidence>
<proteinExistence type="predicted"/>
<dbReference type="Proteomes" id="UP000827092">
    <property type="component" value="Unassembled WGS sequence"/>
</dbReference>